<proteinExistence type="predicted"/>
<evidence type="ECO:0000313" key="2">
    <source>
        <dbReference type="Proteomes" id="UP000247612"/>
    </source>
</evidence>
<dbReference type="RefSeq" id="WP_022937140.1">
    <property type="nucleotide sequence ID" value="NZ_CABKRQ010000002.1"/>
</dbReference>
<dbReference type="AlphaFoldDB" id="A0A318KP55"/>
<dbReference type="Proteomes" id="UP000247612">
    <property type="component" value="Unassembled WGS sequence"/>
</dbReference>
<gene>
    <name evidence="1" type="ORF">DES51_105238</name>
</gene>
<sequence>MNDKIMDLHDVFIELSEASKCAITDEDAVKLMHKYDIIFAGEKHNEINSLELVHTLNDYFHIHIDNDELTELIPSVCDAMKLKYQGMKRLGDEQSKVPYCYKITLF</sequence>
<protein>
    <submittedName>
        <fullName evidence="1">Uncharacterized protein</fullName>
    </submittedName>
</protein>
<accession>A0A318KP55</accession>
<evidence type="ECO:0000313" key="1">
    <source>
        <dbReference type="EMBL" id="PXX79764.1"/>
    </source>
</evidence>
<comment type="caution">
    <text evidence="1">The sequence shown here is derived from an EMBL/GenBank/DDBJ whole genome shotgun (WGS) entry which is preliminary data.</text>
</comment>
<dbReference type="EMBL" id="QJKH01000005">
    <property type="protein sequence ID" value="PXX79764.1"/>
    <property type="molecule type" value="Genomic_DNA"/>
</dbReference>
<name>A0A318KP55_9FIRM</name>
<organism evidence="1 2">
    <name type="scientific">Dielma fastidiosa</name>
    <dbReference type="NCBI Taxonomy" id="1034346"/>
    <lineage>
        <taxon>Bacteria</taxon>
        <taxon>Bacillati</taxon>
        <taxon>Bacillota</taxon>
        <taxon>Erysipelotrichia</taxon>
        <taxon>Erysipelotrichales</taxon>
        <taxon>Erysipelotrichaceae</taxon>
        <taxon>Dielma</taxon>
    </lineage>
</organism>
<keyword evidence="2" id="KW-1185">Reference proteome</keyword>
<reference evidence="1 2" key="1">
    <citation type="submission" date="2018-05" db="EMBL/GenBank/DDBJ databases">
        <title>Genomic Encyclopedia of Type Strains, Phase IV (KMG-IV): sequencing the most valuable type-strain genomes for metagenomic binning, comparative biology and taxonomic classification.</title>
        <authorList>
            <person name="Goeker M."/>
        </authorList>
    </citation>
    <scope>NUCLEOTIDE SEQUENCE [LARGE SCALE GENOMIC DNA]</scope>
    <source>
        <strain evidence="1 2">JC118</strain>
    </source>
</reference>